<protein>
    <submittedName>
        <fullName evidence="1">Uncharacterized protein</fullName>
    </submittedName>
</protein>
<reference evidence="1 2" key="1">
    <citation type="submission" date="2021-06" db="EMBL/GenBank/DDBJ databases">
        <title>Caerostris darwini draft genome.</title>
        <authorList>
            <person name="Kono N."/>
            <person name="Arakawa K."/>
        </authorList>
    </citation>
    <scope>NUCLEOTIDE SEQUENCE [LARGE SCALE GENOMIC DNA]</scope>
</reference>
<keyword evidence="2" id="KW-1185">Reference proteome</keyword>
<accession>A0AAV4N257</accession>
<dbReference type="EMBL" id="BPLQ01001139">
    <property type="protein sequence ID" value="GIX78922.1"/>
    <property type="molecule type" value="Genomic_DNA"/>
</dbReference>
<evidence type="ECO:0000313" key="2">
    <source>
        <dbReference type="Proteomes" id="UP001054837"/>
    </source>
</evidence>
<evidence type="ECO:0000313" key="1">
    <source>
        <dbReference type="EMBL" id="GIX78922.1"/>
    </source>
</evidence>
<sequence>MLLRPYLFVVFSPQPRPPINPQGKRVQGPKRFSRSDLLRAFWDNDCCSLFVTSTLSLSVSNSNFTLKGKKRMEAMVSPYCQQSEQGRSCYERNLVESGISFFMIPMEQWNGA</sequence>
<comment type="caution">
    <text evidence="1">The sequence shown here is derived from an EMBL/GenBank/DDBJ whole genome shotgun (WGS) entry which is preliminary data.</text>
</comment>
<dbReference type="AlphaFoldDB" id="A0AAV4N257"/>
<name>A0AAV4N257_9ARAC</name>
<gene>
    <name evidence="1" type="ORF">CDAR_223251</name>
</gene>
<dbReference type="Proteomes" id="UP001054837">
    <property type="component" value="Unassembled WGS sequence"/>
</dbReference>
<organism evidence="1 2">
    <name type="scientific">Caerostris darwini</name>
    <dbReference type="NCBI Taxonomy" id="1538125"/>
    <lineage>
        <taxon>Eukaryota</taxon>
        <taxon>Metazoa</taxon>
        <taxon>Ecdysozoa</taxon>
        <taxon>Arthropoda</taxon>
        <taxon>Chelicerata</taxon>
        <taxon>Arachnida</taxon>
        <taxon>Araneae</taxon>
        <taxon>Araneomorphae</taxon>
        <taxon>Entelegynae</taxon>
        <taxon>Araneoidea</taxon>
        <taxon>Araneidae</taxon>
        <taxon>Caerostris</taxon>
    </lineage>
</organism>
<proteinExistence type="predicted"/>